<keyword evidence="1" id="KW-0812">Transmembrane</keyword>
<feature type="domain" description="GxGYxYP putative glycoside hydrolase C-terminal" evidence="2">
    <location>
        <begin position="484"/>
        <end position="697"/>
    </location>
</feature>
<dbReference type="PANTHER" id="PTHR37321:SF1">
    <property type="entry name" value="EXPORTED PROTEIN"/>
    <property type="match status" value="1"/>
</dbReference>
<keyword evidence="1" id="KW-1133">Transmembrane helix</keyword>
<evidence type="ECO:0000256" key="1">
    <source>
        <dbReference type="SAM" id="Phobius"/>
    </source>
</evidence>
<dbReference type="InterPro" id="IPR025832">
    <property type="entry name" value="GxGYxYP_C"/>
</dbReference>
<sequence>MHRRCTFVLYFYITIVLGFHFRDTFAGTLLIHKETETFSIPQNQGDIVVDQTAYHKKCLALLKEIHAPVGISTTFEDLTPGIYQLKCLIKGENKIMSINPVCFLKIQKFQKDQIRILGIYPVYASYFNEIHNWQNFNVYFYLSDSGNIQVIIEWLDSLDLFIDYVELSRLRDDRGIVYAVNLQDLNLDSEGEPFDFKMADRRQLLGSIQGGINRTGPRLVLLHNYNDYEAQGIYRWLKRFNLPYVLLTYDECIKKFVSKNDFKGCVLFDPGNPDSIAIKDPPEYQKLLFQIKAIATNLAALESLLIITPRTINDIPLADFPIKYDLTDSRRYKFLNDSTGSEALKFNLKLFQTRKFNRDIIFKLLPYMSFSPVRNACEKLIDFTIQNRYWSFYYDLRDTSDKTFFHSKVFNKTHFLMGWSDEGWIQGTKYYCKEYEHIKMASKAGKLWIGDMNRIHNLSFFAKLPLLTGEFKQSPPKEIKLERKVYIAFISMDGDNPVLILQHYARDWDSPLRGQIPFSWGIPPKLIDIAPGILQYYYQTKTPNDCFIADVSGLAWHLVNHFDFEDFPDMPIITARYLKKLNLSIIKIMADRNDDLADINYLQKIANAYPDLLGFLEGYWPPNLKGFAMINEKIPSLRLAVNRPLKHLGDTTDIEPLVDEILRMIKEHKERPLFLPVIYNIYNPNYTTTITVFDKLKRLQTLLNKIDENIEYIRLDEMMILIKKYYSRID</sequence>
<dbReference type="Pfam" id="PF14323">
    <property type="entry name" value="GxGYxYP_C"/>
    <property type="match status" value="1"/>
</dbReference>
<evidence type="ECO:0000259" key="2">
    <source>
        <dbReference type="Pfam" id="PF14323"/>
    </source>
</evidence>
<dbReference type="InterPro" id="IPR038410">
    <property type="entry name" value="GxGYxYP_C_sf"/>
</dbReference>
<reference evidence="3" key="1">
    <citation type="journal article" date="2020" name="mSystems">
        <title>Genome- and Community-Level Interaction Insights into Carbon Utilization and Element Cycling Functions of Hydrothermarchaeota in Hydrothermal Sediment.</title>
        <authorList>
            <person name="Zhou Z."/>
            <person name="Liu Y."/>
            <person name="Xu W."/>
            <person name="Pan J."/>
            <person name="Luo Z.H."/>
            <person name="Li M."/>
        </authorList>
    </citation>
    <scope>NUCLEOTIDE SEQUENCE [LARGE SCALE GENOMIC DNA]</scope>
    <source>
        <strain evidence="3">SpSt-258</strain>
    </source>
</reference>
<dbReference type="EMBL" id="DSKY01000021">
    <property type="protein sequence ID" value="HDY59768.1"/>
    <property type="molecule type" value="Genomic_DNA"/>
</dbReference>
<evidence type="ECO:0000313" key="3">
    <source>
        <dbReference type="EMBL" id="HDY59768.1"/>
    </source>
</evidence>
<organism evidence="3">
    <name type="scientific">candidate division WOR-3 bacterium</name>
    <dbReference type="NCBI Taxonomy" id="2052148"/>
    <lineage>
        <taxon>Bacteria</taxon>
        <taxon>Bacteria division WOR-3</taxon>
    </lineage>
</organism>
<dbReference type="AlphaFoldDB" id="A0A7V0Z723"/>
<accession>A0A7V0Z723</accession>
<gene>
    <name evidence="3" type="ORF">ENP86_09500</name>
</gene>
<dbReference type="Gene3D" id="3.20.20.490">
    <property type="entry name" value="GxGYxYP glycoside hydrolase, C-terminal domain"/>
    <property type="match status" value="1"/>
</dbReference>
<feature type="transmembrane region" description="Helical" evidence="1">
    <location>
        <begin position="7"/>
        <end position="31"/>
    </location>
</feature>
<keyword evidence="1" id="KW-0472">Membrane</keyword>
<name>A0A7V0Z723_UNCW3</name>
<comment type="caution">
    <text evidence="3">The sequence shown here is derived from an EMBL/GenBank/DDBJ whole genome shotgun (WGS) entry which is preliminary data.</text>
</comment>
<proteinExistence type="predicted"/>
<dbReference type="PANTHER" id="PTHR37321">
    <property type="entry name" value="EXPORTED PROTEIN-RELATED"/>
    <property type="match status" value="1"/>
</dbReference>
<protein>
    <recommendedName>
        <fullName evidence="2">GxGYxYP putative glycoside hydrolase C-terminal domain-containing protein</fullName>
    </recommendedName>
</protein>